<keyword evidence="5 9" id="KW-1133">Transmembrane helix</keyword>
<dbReference type="InterPro" id="IPR000515">
    <property type="entry name" value="MetI-like"/>
</dbReference>
<feature type="transmembrane region" description="Helical" evidence="9">
    <location>
        <begin position="239"/>
        <end position="259"/>
    </location>
</feature>
<dbReference type="Proteomes" id="UP001162834">
    <property type="component" value="Chromosome"/>
</dbReference>
<dbReference type="AlphaFoldDB" id="A0A9E6XT97"/>
<comment type="subunit">
    <text evidence="2">The complex is composed of two ATP-binding proteins (CysA), two transmembrane proteins (CysT and CysW) and a solute-binding protein (CysP).</text>
</comment>
<comment type="function">
    <text evidence="9">Part of the ABC transporter complex (TC 3.A.1.6.1) involved in sulfate/thiosulfate import.</text>
</comment>
<keyword evidence="3 9" id="KW-0813">Transport</keyword>
<comment type="similarity">
    <text evidence="9">Belongs to the binding-protein-dependent transport system permease family. CysTW subfamily.</text>
</comment>
<gene>
    <name evidence="11" type="primary">cysT</name>
    <name evidence="11" type="ORF">DSM104329_00552</name>
</gene>
<protein>
    <recommendedName>
        <fullName evidence="9">Sulfate transport system permease protein CysT</fullName>
    </recommendedName>
</protein>
<evidence type="ECO:0000256" key="2">
    <source>
        <dbReference type="ARBA" id="ARBA00011779"/>
    </source>
</evidence>
<dbReference type="InterPro" id="IPR011865">
    <property type="entry name" value="CysT_permease"/>
</dbReference>
<evidence type="ECO:0000256" key="7">
    <source>
        <dbReference type="ARBA" id="ARBA00023136"/>
    </source>
</evidence>
<dbReference type="SUPFAM" id="SSF161098">
    <property type="entry name" value="MetI-like"/>
    <property type="match status" value="1"/>
</dbReference>
<dbReference type="NCBIfam" id="TIGR02139">
    <property type="entry name" value="permease_CysT"/>
    <property type="match status" value="1"/>
</dbReference>
<evidence type="ECO:0000256" key="4">
    <source>
        <dbReference type="ARBA" id="ARBA00022692"/>
    </source>
</evidence>
<feature type="domain" description="ABC transmembrane type-1" evidence="10">
    <location>
        <begin position="63"/>
        <end position="259"/>
    </location>
</feature>
<evidence type="ECO:0000256" key="5">
    <source>
        <dbReference type="ARBA" id="ARBA00022989"/>
    </source>
</evidence>
<dbReference type="GO" id="GO:0005886">
    <property type="term" value="C:plasma membrane"/>
    <property type="evidence" value="ECO:0007669"/>
    <property type="project" value="InterPro"/>
</dbReference>
<comment type="caution">
    <text evidence="9">Lacks conserved residue(s) required for the propagation of feature annotation.</text>
</comment>
<keyword evidence="4 9" id="KW-0812">Transmembrane</keyword>
<evidence type="ECO:0000313" key="11">
    <source>
        <dbReference type="EMBL" id="UGS34179.1"/>
    </source>
</evidence>
<dbReference type="InterPro" id="IPR035906">
    <property type="entry name" value="MetI-like_sf"/>
</dbReference>
<dbReference type="NCBIfam" id="TIGR00969">
    <property type="entry name" value="3a0106s02"/>
    <property type="match status" value="1"/>
</dbReference>
<keyword evidence="7 9" id="KW-0472">Membrane</keyword>
<reference evidence="11" key="1">
    <citation type="journal article" date="2022" name="Int. J. Syst. Evol. Microbiol.">
        <title>Pseudomonas aegrilactucae sp. nov. and Pseudomonas morbosilactucae sp. nov., pathogens causing bacterial rot of lettuce in Japan.</title>
        <authorList>
            <person name="Sawada H."/>
            <person name="Fujikawa T."/>
            <person name="Satou M."/>
        </authorList>
    </citation>
    <scope>NUCLEOTIDE SEQUENCE</scope>
    <source>
        <strain evidence="11">0166_1</strain>
    </source>
</reference>
<dbReference type="Pfam" id="PF00528">
    <property type="entry name" value="BPD_transp_1"/>
    <property type="match status" value="1"/>
</dbReference>
<evidence type="ECO:0000313" key="12">
    <source>
        <dbReference type="Proteomes" id="UP001162834"/>
    </source>
</evidence>
<evidence type="ECO:0000256" key="8">
    <source>
        <dbReference type="ARBA" id="ARBA00025323"/>
    </source>
</evidence>
<dbReference type="PROSITE" id="PS50928">
    <property type="entry name" value="ABC_TM1"/>
    <property type="match status" value="1"/>
</dbReference>
<dbReference type="FunFam" id="1.10.3720.10:FF:000004">
    <property type="entry name" value="Sulfate transport system permease protein CysT"/>
    <property type="match status" value="1"/>
</dbReference>
<evidence type="ECO:0000259" key="10">
    <source>
        <dbReference type="PROSITE" id="PS50928"/>
    </source>
</evidence>
<evidence type="ECO:0000256" key="9">
    <source>
        <dbReference type="RuleBase" id="RU366001"/>
    </source>
</evidence>
<dbReference type="CDD" id="cd06261">
    <property type="entry name" value="TM_PBP2"/>
    <property type="match status" value="1"/>
</dbReference>
<dbReference type="PANTHER" id="PTHR30406:SF8">
    <property type="entry name" value="SULFATE TRANSPORT SYSTEM PERMEASE PROTEIN CYST"/>
    <property type="match status" value="1"/>
</dbReference>
<keyword evidence="12" id="KW-1185">Reference proteome</keyword>
<dbReference type="KEGG" id="sbae:DSM104329_00552"/>
<accession>A0A9E6XT97</accession>
<dbReference type="InterPro" id="IPR005667">
    <property type="entry name" value="Sulph_transpt2"/>
</dbReference>
<dbReference type="GO" id="GO:0015419">
    <property type="term" value="F:ABC-type sulfate transporter activity"/>
    <property type="evidence" value="ECO:0007669"/>
    <property type="project" value="UniProtKB-UniRule"/>
</dbReference>
<feature type="transmembrane region" description="Helical" evidence="9">
    <location>
        <begin position="128"/>
        <end position="152"/>
    </location>
</feature>
<dbReference type="PANTHER" id="PTHR30406">
    <property type="entry name" value="SULFATE TRANSPORT SYSTEM PERMEASE PROTEIN"/>
    <property type="match status" value="1"/>
</dbReference>
<comment type="subcellular location">
    <subcellularLocation>
        <location evidence="1">Membrane</location>
        <topology evidence="1">Multi-pass membrane protein</topology>
    </subcellularLocation>
</comment>
<keyword evidence="6 9" id="KW-0764">Sulfate transport</keyword>
<evidence type="ECO:0000256" key="6">
    <source>
        <dbReference type="ARBA" id="ARBA00023032"/>
    </source>
</evidence>
<dbReference type="Gene3D" id="1.10.3720.10">
    <property type="entry name" value="MetI-like"/>
    <property type="match status" value="1"/>
</dbReference>
<evidence type="ECO:0000256" key="3">
    <source>
        <dbReference type="ARBA" id="ARBA00022448"/>
    </source>
</evidence>
<comment type="function">
    <text evidence="8">Part of the ABC transporter complex CysAWTP (TC 3.A.1.6.1) involved in sulfate/thiosulfate import. Probably responsible for the translocation of the substrate across the membrane.</text>
</comment>
<dbReference type="EMBL" id="CP087164">
    <property type="protein sequence ID" value="UGS34179.1"/>
    <property type="molecule type" value="Genomic_DNA"/>
</dbReference>
<evidence type="ECO:0000256" key="1">
    <source>
        <dbReference type="ARBA" id="ARBA00004141"/>
    </source>
</evidence>
<sequence>MSTLALSRRRPAHGSGALALGISTLWLSLIVLIPLAAVVARSFEDGVGAFWDAVSNRQAVDALKFTLLVSLATVIINAVTGTLLAWVLVRDRFPGKKVVNAVIDLPFALPTIVAGLTLLALYGPNSPFGINVAFTQFAVLLALLFVTLPFVVRSVQPVLIEADREMEEAAISLGASNRTVFLRIILPNLAPAILSGAGLAFARAVGEFGSIVLISGNIPFDTQVSSVYIFKLIESDAPISAAAVSVVLLFVSLVVLLLIRTLGQYRPGAARGFFVSRRDRGKDQEAAS</sequence>
<feature type="transmembrane region" description="Helical" evidence="9">
    <location>
        <begin position="17"/>
        <end position="43"/>
    </location>
</feature>
<feature type="transmembrane region" description="Helical" evidence="9">
    <location>
        <begin position="63"/>
        <end position="89"/>
    </location>
</feature>
<organism evidence="11 12">
    <name type="scientific">Capillimicrobium parvum</name>
    <dbReference type="NCBI Taxonomy" id="2884022"/>
    <lineage>
        <taxon>Bacteria</taxon>
        <taxon>Bacillati</taxon>
        <taxon>Actinomycetota</taxon>
        <taxon>Thermoleophilia</taxon>
        <taxon>Solirubrobacterales</taxon>
        <taxon>Capillimicrobiaceae</taxon>
        <taxon>Capillimicrobium</taxon>
    </lineage>
</organism>
<name>A0A9E6XT97_9ACTN</name>
<feature type="transmembrane region" description="Helical" evidence="9">
    <location>
        <begin position="180"/>
        <end position="202"/>
    </location>
</feature>
<proteinExistence type="inferred from homology"/>
<dbReference type="RefSeq" id="WP_259313868.1">
    <property type="nucleotide sequence ID" value="NZ_CP087164.1"/>
</dbReference>
<feature type="transmembrane region" description="Helical" evidence="9">
    <location>
        <begin position="101"/>
        <end position="122"/>
    </location>
</feature>